<organism evidence="4 5">
    <name type="scientific">Triparma columacea</name>
    <dbReference type="NCBI Taxonomy" id="722753"/>
    <lineage>
        <taxon>Eukaryota</taxon>
        <taxon>Sar</taxon>
        <taxon>Stramenopiles</taxon>
        <taxon>Ochrophyta</taxon>
        <taxon>Bolidophyceae</taxon>
        <taxon>Parmales</taxon>
        <taxon>Triparmaceae</taxon>
        <taxon>Triparma</taxon>
    </lineage>
</organism>
<dbReference type="PANTHER" id="PTHR32100">
    <property type="entry name" value="OMEGA-6 FATTY ACID DESATURASE, CHLOROPLASTIC"/>
    <property type="match status" value="1"/>
</dbReference>
<dbReference type="Pfam" id="PF00487">
    <property type="entry name" value="FA_desaturase"/>
    <property type="match status" value="1"/>
</dbReference>
<feature type="transmembrane region" description="Helical" evidence="1">
    <location>
        <begin position="115"/>
        <end position="134"/>
    </location>
</feature>
<dbReference type="InterPro" id="IPR005804">
    <property type="entry name" value="FA_desaturase_dom"/>
</dbReference>
<keyword evidence="1" id="KW-0472">Membrane</keyword>
<keyword evidence="2" id="KW-0732">Signal</keyword>
<evidence type="ECO:0000256" key="1">
    <source>
        <dbReference type="SAM" id="Phobius"/>
    </source>
</evidence>
<feature type="chain" id="PRO_5040937872" description="Fatty acid desaturase domain-containing protein" evidence="2">
    <location>
        <begin position="17"/>
        <end position="482"/>
    </location>
</feature>
<proteinExistence type="predicted"/>
<dbReference type="AlphaFoldDB" id="A0A9W7L6X6"/>
<sequence length="482" mass="52941">MSTFVVCALLISSCTSFVHLSYPSNAPRGIIPRHLRQSDELSKSFKRRGELYVAINPIEGDVQTIDAALKWSTKGVVRSGLDYKALANEAEDFPTAGAVRAAIPREAFEVDTMKSLGYLSISVVLTSLCVYAGVASMNAGVPTDSLLALPFWAIYAAVTGTVGMGNWVLAHECGHGAFSKNRALQDAVGFTIHSALLVPYFSWQRSHAVHHQFTNHMELGETHVPEIAQFQGEGSLKVRASLMDALGEENGLNAWGALQAFLHLVVGWPAYLLIGATGGPARGLTNHLMPDPLTEVDPKFPGKELFPGKWKTKVLESDIGIAVAVSALVTWGLCNGFDQVMALYGGPYLVINAWLVLYTWLQHTDVDVPHFSDSDHTYVRGALHTIDRPYDKLDPWGAIDFLHHKIGSTHVAHHFDSSIPHYNAQKATDAIKDKFPDLYLYEPTPIFEAFWRVCKGCAGVKKEGDKYIWNNDGMSEDFLTKS</sequence>
<protein>
    <recommendedName>
        <fullName evidence="3">Fatty acid desaturase domain-containing protein</fullName>
    </recommendedName>
</protein>
<accession>A0A9W7L6X6</accession>
<feature type="domain" description="Fatty acid desaturase" evidence="3">
    <location>
        <begin position="151"/>
        <end position="440"/>
    </location>
</feature>
<gene>
    <name evidence="4" type="ORF">TrCOL_g9968</name>
</gene>
<keyword evidence="1" id="KW-0812">Transmembrane</keyword>
<dbReference type="EMBL" id="BRYA01000067">
    <property type="protein sequence ID" value="GMI36679.1"/>
    <property type="molecule type" value="Genomic_DNA"/>
</dbReference>
<evidence type="ECO:0000313" key="5">
    <source>
        <dbReference type="Proteomes" id="UP001165065"/>
    </source>
</evidence>
<feature type="signal peptide" evidence="2">
    <location>
        <begin position="1"/>
        <end position="16"/>
    </location>
</feature>
<comment type="caution">
    <text evidence="4">The sequence shown here is derived from an EMBL/GenBank/DDBJ whole genome shotgun (WGS) entry which is preliminary data.</text>
</comment>
<dbReference type="OrthoDB" id="1461976at2759"/>
<evidence type="ECO:0000259" key="3">
    <source>
        <dbReference type="Pfam" id="PF00487"/>
    </source>
</evidence>
<evidence type="ECO:0000313" key="4">
    <source>
        <dbReference type="EMBL" id="GMI36679.1"/>
    </source>
</evidence>
<keyword evidence="5" id="KW-1185">Reference proteome</keyword>
<reference evidence="5" key="1">
    <citation type="journal article" date="2023" name="Commun. Biol.">
        <title>Genome analysis of Parmales, the sister group of diatoms, reveals the evolutionary specialization of diatoms from phago-mixotrophs to photoautotrophs.</title>
        <authorList>
            <person name="Ban H."/>
            <person name="Sato S."/>
            <person name="Yoshikawa S."/>
            <person name="Yamada K."/>
            <person name="Nakamura Y."/>
            <person name="Ichinomiya M."/>
            <person name="Sato N."/>
            <person name="Blanc-Mathieu R."/>
            <person name="Endo H."/>
            <person name="Kuwata A."/>
            <person name="Ogata H."/>
        </authorList>
    </citation>
    <scope>NUCLEOTIDE SEQUENCE [LARGE SCALE GENOMIC DNA]</scope>
</reference>
<name>A0A9W7L6X6_9STRA</name>
<feature type="transmembrane region" description="Helical" evidence="1">
    <location>
        <begin position="146"/>
        <end position="169"/>
    </location>
</feature>
<dbReference type="GO" id="GO:0016491">
    <property type="term" value="F:oxidoreductase activity"/>
    <property type="evidence" value="ECO:0007669"/>
    <property type="project" value="InterPro"/>
</dbReference>
<dbReference type="Proteomes" id="UP001165065">
    <property type="component" value="Unassembled WGS sequence"/>
</dbReference>
<keyword evidence="1" id="KW-1133">Transmembrane helix</keyword>
<evidence type="ECO:0000256" key="2">
    <source>
        <dbReference type="SAM" id="SignalP"/>
    </source>
</evidence>
<dbReference type="GO" id="GO:0006629">
    <property type="term" value="P:lipid metabolic process"/>
    <property type="evidence" value="ECO:0007669"/>
    <property type="project" value="InterPro"/>
</dbReference>
<dbReference type="InterPro" id="IPR012171">
    <property type="entry name" value="Fatty_acid_desaturase"/>
</dbReference>
<dbReference type="CDD" id="cd03507">
    <property type="entry name" value="Delta12-FADS-like"/>
    <property type="match status" value="1"/>
</dbReference>